<dbReference type="GO" id="GO:0005524">
    <property type="term" value="F:ATP binding"/>
    <property type="evidence" value="ECO:0007669"/>
    <property type="project" value="UniProtKB-KW"/>
</dbReference>
<dbReference type="AlphaFoldDB" id="A0A3M2LNF4"/>
<accession>A0A3M2LNF4</accession>
<evidence type="ECO:0000313" key="3">
    <source>
        <dbReference type="EMBL" id="RMI38892.1"/>
    </source>
</evidence>
<reference evidence="3 4" key="1">
    <citation type="submission" date="2018-10" db="EMBL/GenBank/DDBJ databases">
        <title>Isolation from soil.</title>
        <authorList>
            <person name="Hu J."/>
        </authorList>
    </citation>
    <scope>NUCLEOTIDE SEQUENCE [LARGE SCALE GENOMIC DNA]</scope>
    <source>
        <strain evidence="3 4">NEAU-Ht49</strain>
    </source>
</reference>
<organism evidence="3 4">
    <name type="scientific">Actinomadura harenae</name>
    <dbReference type="NCBI Taxonomy" id="2483351"/>
    <lineage>
        <taxon>Bacteria</taxon>
        <taxon>Bacillati</taxon>
        <taxon>Actinomycetota</taxon>
        <taxon>Actinomycetes</taxon>
        <taxon>Streptosporangiales</taxon>
        <taxon>Thermomonosporaceae</taxon>
        <taxon>Actinomadura</taxon>
    </lineage>
</organism>
<comment type="caution">
    <text evidence="3">The sequence shown here is derived from an EMBL/GenBank/DDBJ whole genome shotgun (WGS) entry which is preliminary data.</text>
</comment>
<proteinExistence type="predicted"/>
<evidence type="ECO:0000259" key="2">
    <source>
        <dbReference type="Pfam" id="PF13581"/>
    </source>
</evidence>
<protein>
    <submittedName>
        <fullName evidence="3">ATP-binding protein</fullName>
    </submittedName>
</protein>
<dbReference type="Gene3D" id="3.30.565.10">
    <property type="entry name" value="Histidine kinase-like ATPase, C-terminal domain"/>
    <property type="match status" value="1"/>
</dbReference>
<gene>
    <name evidence="3" type="ORF">EBO15_31445</name>
</gene>
<dbReference type="PANTHER" id="PTHR35526:SF3">
    <property type="entry name" value="ANTI-SIGMA-F FACTOR RSBW"/>
    <property type="match status" value="1"/>
</dbReference>
<dbReference type="SUPFAM" id="SSF55874">
    <property type="entry name" value="ATPase domain of HSP90 chaperone/DNA topoisomerase II/histidine kinase"/>
    <property type="match status" value="1"/>
</dbReference>
<dbReference type="InterPro" id="IPR050267">
    <property type="entry name" value="Anti-sigma-factor_SerPK"/>
</dbReference>
<keyword evidence="1" id="KW-0808">Transferase</keyword>
<keyword evidence="1" id="KW-0418">Kinase</keyword>
<dbReference type="Pfam" id="PF13581">
    <property type="entry name" value="HATPase_c_2"/>
    <property type="match status" value="1"/>
</dbReference>
<dbReference type="GO" id="GO:0004674">
    <property type="term" value="F:protein serine/threonine kinase activity"/>
    <property type="evidence" value="ECO:0007669"/>
    <property type="project" value="UniProtKB-KW"/>
</dbReference>
<sequence>MLSEDRPVLQAGQAKVLVLPPDRSCASVARSTVSVLMGELGLPDGLIDDAVVAVSELATNALLYGDGTDAELWVWLRTRHAPSLVLTVFDTGPGPLPHAVHGDLLDVHGKGLAIVAALAETCGARLSRSRLRLVPARGKAVWCAFPLPEGYAVSVPVLTPARVTRWMVLELCRRGLFASHAGDIGGRSVLLVDELRVEITRTELSWRNTNGTKGCHPLPDLQDALEAITKSLTTPEPP</sequence>
<dbReference type="InterPro" id="IPR036890">
    <property type="entry name" value="HATPase_C_sf"/>
</dbReference>
<dbReference type="EMBL" id="RFFG01000077">
    <property type="protein sequence ID" value="RMI38892.1"/>
    <property type="molecule type" value="Genomic_DNA"/>
</dbReference>
<keyword evidence="3" id="KW-0547">Nucleotide-binding</keyword>
<keyword evidence="1" id="KW-0723">Serine/threonine-protein kinase</keyword>
<evidence type="ECO:0000313" key="4">
    <source>
        <dbReference type="Proteomes" id="UP000282674"/>
    </source>
</evidence>
<evidence type="ECO:0000256" key="1">
    <source>
        <dbReference type="ARBA" id="ARBA00022527"/>
    </source>
</evidence>
<dbReference type="InterPro" id="IPR003594">
    <property type="entry name" value="HATPase_dom"/>
</dbReference>
<dbReference type="CDD" id="cd16936">
    <property type="entry name" value="HATPase_RsbW-like"/>
    <property type="match status" value="1"/>
</dbReference>
<keyword evidence="3" id="KW-0067">ATP-binding</keyword>
<keyword evidence="4" id="KW-1185">Reference proteome</keyword>
<dbReference type="PANTHER" id="PTHR35526">
    <property type="entry name" value="ANTI-SIGMA-F FACTOR RSBW-RELATED"/>
    <property type="match status" value="1"/>
</dbReference>
<dbReference type="RefSeq" id="WP_122198103.1">
    <property type="nucleotide sequence ID" value="NZ_JBHSKC010000036.1"/>
</dbReference>
<feature type="domain" description="Histidine kinase/HSP90-like ATPase" evidence="2">
    <location>
        <begin position="27"/>
        <end position="124"/>
    </location>
</feature>
<name>A0A3M2LNF4_9ACTN</name>
<dbReference type="Proteomes" id="UP000282674">
    <property type="component" value="Unassembled WGS sequence"/>
</dbReference>
<dbReference type="OrthoDB" id="3477927at2"/>